<keyword evidence="3" id="KW-0238">DNA-binding</keyword>
<dbReference type="InterPro" id="IPR027417">
    <property type="entry name" value="P-loop_NTPase"/>
</dbReference>
<evidence type="ECO:0000256" key="1">
    <source>
        <dbReference type="ARBA" id="ARBA00022741"/>
    </source>
</evidence>
<dbReference type="Gene3D" id="3.40.50.300">
    <property type="entry name" value="P-loop containing nucleotide triphosphate hydrolases"/>
    <property type="match status" value="1"/>
</dbReference>
<evidence type="ECO:0000259" key="4">
    <source>
        <dbReference type="Pfam" id="PF17764"/>
    </source>
</evidence>
<dbReference type="GO" id="GO:0006310">
    <property type="term" value="P:DNA recombination"/>
    <property type="evidence" value="ECO:0007669"/>
    <property type="project" value="TreeGrafter"/>
</dbReference>
<name>A0A6J7KAQ9_9ZZZZ</name>
<keyword evidence="1" id="KW-0547">Nucleotide-binding</keyword>
<reference evidence="5" key="1">
    <citation type="submission" date="2020-05" db="EMBL/GenBank/DDBJ databases">
        <authorList>
            <person name="Chiriac C."/>
            <person name="Salcher M."/>
            <person name="Ghai R."/>
            <person name="Kavagutti S V."/>
        </authorList>
    </citation>
    <scope>NUCLEOTIDE SEQUENCE</scope>
</reference>
<evidence type="ECO:0000256" key="2">
    <source>
        <dbReference type="ARBA" id="ARBA00022840"/>
    </source>
</evidence>
<dbReference type="AlphaFoldDB" id="A0A6J7KAQ9"/>
<dbReference type="Pfam" id="PF17764">
    <property type="entry name" value="PriA_3primeBD"/>
    <property type="match status" value="1"/>
</dbReference>
<dbReference type="GO" id="GO:0003677">
    <property type="term" value="F:DNA binding"/>
    <property type="evidence" value="ECO:0007669"/>
    <property type="project" value="UniProtKB-KW"/>
</dbReference>
<dbReference type="EMBL" id="CAFBNP010000063">
    <property type="protein sequence ID" value="CAB4952371.1"/>
    <property type="molecule type" value="Genomic_DNA"/>
</dbReference>
<dbReference type="GO" id="GO:0006270">
    <property type="term" value="P:DNA replication initiation"/>
    <property type="evidence" value="ECO:0007669"/>
    <property type="project" value="TreeGrafter"/>
</dbReference>
<dbReference type="GO" id="GO:0005524">
    <property type="term" value="F:ATP binding"/>
    <property type="evidence" value="ECO:0007669"/>
    <property type="project" value="UniProtKB-KW"/>
</dbReference>
<evidence type="ECO:0000313" key="5">
    <source>
        <dbReference type="EMBL" id="CAB4952371.1"/>
    </source>
</evidence>
<protein>
    <submittedName>
        <fullName evidence="5">Unannotated protein</fullName>
    </submittedName>
</protein>
<dbReference type="InterPro" id="IPR042115">
    <property type="entry name" value="PriA_3primeBD_sf"/>
</dbReference>
<sequence>MAEVKPLRLKTQRVAKKVAIAQDNPVAQICVDTGIFHLPDTYDYLVPYEISEFIVPGVFVKIPFGKTEVMGFVRSRNESAIDVKSLKIITKLISHIPLLTEELIEIIELTCQRYACKPWDVIRSAIPARVAAAEKAFQGIKIPEISSSKGKLEHRCTITKSLEDLPKIVNQTLKKLEKGQQLLLIVPDERDIKQLLTYYLEKDPVLLTSDLAKSDRYENYLKTRFENSTFIIGTRSAVFTPLNADSTIMILNDSDESMYERRFPSWNVRDVALLRSGEFSLHFIGASPSLEIIRLSELGWIKSKAEKSVTYRRPIVNFADSGISEIALMKAGLKKGNVLVVMAETGYINSVACQKCRNQARCECGGKIYLPNKSALLTCAICERTSKEFSCVWCDGKIMRSIAKGSARIADEIAKAVPGYRVLLSKGGARIDDITDLTENVLVLASYGCEPIGSYSTVILRSLENLSNRVELRSLEIVRRMIFENRGRLKNEEGSAIYLDLASDNSLAQGFIKNDVYSNSLLELAERKDLHLPPFCRIAVLQGETSALRQLARNLEDNDLFVAIAFQEKIESTSNSKGESRLVLRSEIARSNDFSEFFRDLSRYRGIKGLSPLQLRMDPFSI</sequence>
<feature type="domain" description="Primosomal protein N' 3' DNA-binding" evidence="4">
    <location>
        <begin position="29"/>
        <end position="127"/>
    </location>
</feature>
<dbReference type="GO" id="GO:0006302">
    <property type="term" value="P:double-strand break repair"/>
    <property type="evidence" value="ECO:0007669"/>
    <property type="project" value="TreeGrafter"/>
</dbReference>
<accession>A0A6J7KAQ9</accession>
<proteinExistence type="predicted"/>
<evidence type="ECO:0000256" key="3">
    <source>
        <dbReference type="ARBA" id="ARBA00023125"/>
    </source>
</evidence>
<gene>
    <name evidence="5" type="ORF">UFOPK3828_00453</name>
</gene>
<keyword evidence="2" id="KW-0067">ATP-binding</keyword>
<dbReference type="PANTHER" id="PTHR30580:SF0">
    <property type="entry name" value="PRIMOSOMAL PROTEIN N"/>
    <property type="match status" value="1"/>
</dbReference>
<dbReference type="GO" id="GO:0043138">
    <property type="term" value="F:3'-5' DNA helicase activity"/>
    <property type="evidence" value="ECO:0007669"/>
    <property type="project" value="TreeGrafter"/>
</dbReference>
<dbReference type="Gene3D" id="3.40.1440.60">
    <property type="entry name" value="PriA, 3(prime) DNA-binding domain"/>
    <property type="match status" value="1"/>
</dbReference>
<dbReference type="PANTHER" id="PTHR30580">
    <property type="entry name" value="PRIMOSOMAL PROTEIN N"/>
    <property type="match status" value="1"/>
</dbReference>
<organism evidence="5">
    <name type="scientific">freshwater metagenome</name>
    <dbReference type="NCBI Taxonomy" id="449393"/>
    <lineage>
        <taxon>unclassified sequences</taxon>
        <taxon>metagenomes</taxon>
        <taxon>ecological metagenomes</taxon>
    </lineage>
</organism>
<dbReference type="InterPro" id="IPR041222">
    <property type="entry name" value="PriA_3primeBD"/>
</dbReference>